<evidence type="ECO:0000313" key="4">
    <source>
        <dbReference type="Proteomes" id="UP000078560"/>
    </source>
</evidence>
<dbReference type="Proteomes" id="UP000078560">
    <property type="component" value="Unassembled WGS sequence"/>
</dbReference>
<evidence type="ECO:0000313" key="2">
    <source>
        <dbReference type="EMBL" id="SBS98199.1"/>
    </source>
</evidence>
<dbReference type="EMBL" id="FLQV01000810">
    <property type="protein sequence ID" value="SBS98199.1"/>
    <property type="molecule type" value="Genomic_DNA"/>
</dbReference>
<evidence type="ECO:0000313" key="1">
    <source>
        <dbReference type="EMBL" id="SBS88329.1"/>
    </source>
</evidence>
<dbReference type="Proteomes" id="UP000078546">
    <property type="component" value="Unassembled WGS sequence"/>
</dbReference>
<accession>A0A1A8WZ01</accession>
<dbReference type="EMBL" id="FLQU01000627">
    <property type="protein sequence ID" value="SBS88329.1"/>
    <property type="molecule type" value="Genomic_DNA"/>
</dbReference>
<protein>
    <submittedName>
        <fullName evidence="2">Uncharacterized protein</fullName>
    </submittedName>
</protein>
<reference evidence="3 4" key="2">
    <citation type="submission" date="2016-05" db="EMBL/GenBank/DDBJ databases">
        <authorList>
            <person name="Naeem Raeece"/>
        </authorList>
    </citation>
    <scope>NUCLEOTIDE SEQUENCE [LARGE SCALE GENOMIC DNA]</scope>
</reference>
<proteinExistence type="predicted"/>
<evidence type="ECO:0000313" key="3">
    <source>
        <dbReference type="Proteomes" id="UP000078546"/>
    </source>
</evidence>
<sequence length="95" mass="11210">MFFYFVKFRRSFIFRHDCTADGADQKMNLTAAVESIIPIKRSKIEESKIKPCNTYYFRRHSQSLCYQRKIRANIRTVGTESTLGKCLAKWFTINS</sequence>
<organism evidence="2 3">
    <name type="scientific">Plasmodium ovale curtisi</name>
    <dbReference type="NCBI Taxonomy" id="864141"/>
    <lineage>
        <taxon>Eukaryota</taxon>
        <taxon>Sar</taxon>
        <taxon>Alveolata</taxon>
        <taxon>Apicomplexa</taxon>
        <taxon>Aconoidasida</taxon>
        <taxon>Haemosporida</taxon>
        <taxon>Plasmodiidae</taxon>
        <taxon>Plasmodium</taxon>
        <taxon>Plasmodium (Plasmodium)</taxon>
    </lineage>
</organism>
<name>A0A1A8WZ01_PLAOA</name>
<gene>
    <name evidence="2" type="ORF">POVCU1_044280</name>
    <name evidence="1" type="ORF">POVCU2_0047790</name>
</gene>
<reference evidence="2" key="1">
    <citation type="submission" date="2016-05" db="EMBL/GenBank/DDBJ databases">
        <authorList>
            <person name="Lavstsen T."/>
            <person name="Jespersen J.S."/>
        </authorList>
    </citation>
    <scope>NUCLEOTIDE SEQUENCE [LARGE SCALE GENOMIC DNA]</scope>
</reference>
<dbReference type="AlphaFoldDB" id="A0A1A8WZ01"/>